<dbReference type="EMBL" id="BARS01029034">
    <property type="protein sequence ID" value="GAG00490.1"/>
    <property type="molecule type" value="Genomic_DNA"/>
</dbReference>
<feature type="domain" description="RNA polymerase sigma factor 70 region 4 type 2" evidence="5">
    <location>
        <begin position="36"/>
        <end position="86"/>
    </location>
</feature>
<name>X0U4M4_9ZZZZ</name>
<evidence type="ECO:0000256" key="1">
    <source>
        <dbReference type="ARBA" id="ARBA00023015"/>
    </source>
</evidence>
<dbReference type="InterPro" id="IPR039425">
    <property type="entry name" value="RNA_pol_sigma-70-like"/>
</dbReference>
<evidence type="ECO:0000256" key="3">
    <source>
        <dbReference type="ARBA" id="ARBA00023125"/>
    </source>
</evidence>
<dbReference type="InterPro" id="IPR013324">
    <property type="entry name" value="RNA_pol_sigma_r3/r4-like"/>
</dbReference>
<dbReference type="GO" id="GO:0016987">
    <property type="term" value="F:sigma factor activity"/>
    <property type="evidence" value="ECO:0007669"/>
    <property type="project" value="UniProtKB-KW"/>
</dbReference>
<dbReference type="SUPFAM" id="SSF88659">
    <property type="entry name" value="Sigma3 and sigma4 domains of RNA polymerase sigma factors"/>
    <property type="match status" value="1"/>
</dbReference>
<dbReference type="AlphaFoldDB" id="X0U4M4"/>
<evidence type="ECO:0000259" key="5">
    <source>
        <dbReference type="Pfam" id="PF08281"/>
    </source>
</evidence>
<protein>
    <recommendedName>
        <fullName evidence="5">RNA polymerase sigma factor 70 region 4 type 2 domain-containing protein</fullName>
    </recommendedName>
</protein>
<keyword evidence="1" id="KW-0805">Transcription regulation</keyword>
<gene>
    <name evidence="6" type="ORF">S01H1_45438</name>
</gene>
<dbReference type="GO" id="GO:0003677">
    <property type="term" value="F:DNA binding"/>
    <property type="evidence" value="ECO:0007669"/>
    <property type="project" value="UniProtKB-KW"/>
</dbReference>
<organism evidence="6">
    <name type="scientific">marine sediment metagenome</name>
    <dbReference type="NCBI Taxonomy" id="412755"/>
    <lineage>
        <taxon>unclassified sequences</taxon>
        <taxon>metagenomes</taxon>
        <taxon>ecological metagenomes</taxon>
    </lineage>
</organism>
<keyword evidence="4" id="KW-0804">Transcription</keyword>
<keyword evidence="3" id="KW-0238">DNA-binding</keyword>
<comment type="caution">
    <text evidence="6">The sequence shown here is derived from an EMBL/GenBank/DDBJ whole genome shotgun (WGS) entry which is preliminary data.</text>
</comment>
<dbReference type="InterPro" id="IPR014284">
    <property type="entry name" value="RNA_pol_sigma-70_dom"/>
</dbReference>
<evidence type="ECO:0000256" key="2">
    <source>
        <dbReference type="ARBA" id="ARBA00023082"/>
    </source>
</evidence>
<dbReference type="InterPro" id="IPR036388">
    <property type="entry name" value="WH-like_DNA-bd_sf"/>
</dbReference>
<sequence>EGKKVERLFRHVPQNDVDLPLPENPEQAVSKLQLSRLFYRLLDKLGAKKRQVLILYELEGYSGSEIAEMVGCKEATVWSRLHHARKDFQRLLSRGELGKTVGLVDFASTI</sequence>
<feature type="non-terminal residue" evidence="6">
    <location>
        <position position="1"/>
    </location>
</feature>
<evidence type="ECO:0000256" key="4">
    <source>
        <dbReference type="ARBA" id="ARBA00023163"/>
    </source>
</evidence>
<accession>X0U4M4</accession>
<dbReference type="InterPro" id="IPR013249">
    <property type="entry name" value="RNA_pol_sigma70_r4_t2"/>
</dbReference>
<dbReference type="PANTHER" id="PTHR43133:SF8">
    <property type="entry name" value="RNA POLYMERASE SIGMA FACTOR HI_1459-RELATED"/>
    <property type="match status" value="1"/>
</dbReference>
<evidence type="ECO:0000313" key="6">
    <source>
        <dbReference type="EMBL" id="GAG00490.1"/>
    </source>
</evidence>
<keyword evidence="2" id="KW-0731">Sigma factor</keyword>
<dbReference type="NCBIfam" id="TIGR02937">
    <property type="entry name" value="sigma70-ECF"/>
    <property type="match status" value="1"/>
</dbReference>
<dbReference type="GO" id="GO:0006352">
    <property type="term" value="P:DNA-templated transcription initiation"/>
    <property type="evidence" value="ECO:0007669"/>
    <property type="project" value="InterPro"/>
</dbReference>
<dbReference type="Gene3D" id="1.10.10.10">
    <property type="entry name" value="Winged helix-like DNA-binding domain superfamily/Winged helix DNA-binding domain"/>
    <property type="match status" value="1"/>
</dbReference>
<dbReference type="Pfam" id="PF08281">
    <property type="entry name" value="Sigma70_r4_2"/>
    <property type="match status" value="1"/>
</dbReference>
<dbReference type="PANTHER" id="PTHR43133">
    <property type="entry name" value="RNA POLYMERASE ECF-TYPE SIGMA FACTO"/>
    <property type="match status" value="1"/>
</dbReference>
<reference evidence="6" key="1">
    <citation type="journal article" date="2014" name="Front. Microbiol.">
        <title>High frequency of phylogenetically diverse reductive dehalogenase-homologous genes in deep subseafloor sedimentary metagenomes.</title>
        <authorList>
            <person name="Kawai M."/>
            <person name="Futagami T."/>
            <person name="Toyoda A."/>
            <person name="Takaki Y."/>
            <person name="Nishi S."/>
            <person name="Hori S."/>
            <person name="Arai W."/>
            <person name="Tsubouchi T."/>
            <person name="Morono Y."/>
            <person name="Uchiyama I."/>
            <person name="Ito T."/>
            <person name="Fujiyama A."/>
            <person name="Inagaki F."/>
            <person name="Takami H."/>
        </authorList>
    </citation>
    <scope>NUCLEOTIDE SEQUENCE</scope>
    <source>
        <strain evidence="6">Expedition CK06-06</strain>
    </source>
</reference>
<dbReference type="CDD" id="cd06171">
    <property type="entry name" value="Sigma70_r4"/>
    <property type="match status" value="1"/>
</dbReference>
<proteinExistence type="predicted"/>